<dbReference type="EMBL" id="BAABJQ010000006">
    <property type="protein sequence ID" value="GAA5184433.1"/>
    <property type="molecule type" value="Genomic_DNA"/>
</dbReference>
<proteinExistence type="predicted"/>
<feature type="region of interest" description="Disordered" evidence="1">
    <location>
        <begin position="18"/>
        <end position="90"/>
    </location>
</feature>
<protein>
    <recommendedName>
        <fullName evidence="3">DUF4232 domain-containing protein</fullName>
    </recommendedName>
</protein>
<feature type="compositionally biased region" description="Low complexity" evidence="1">
    <location>
        <begin position="18"/>
        <end position="52"/>
    </location>
</feature>
<gene>
    <name evidence="4" type="ORF">GCM10023322_25880</name>
</gene>
<keyword evidence="5" id="KW-1185">Reference proteome</keyword>
<dbReference type="Pfam" id="PF14016">
    <property type="entry name" value="DUF4232"/>
    <property type="match status" value="1"/>
</dbReference>
<feature type="compositionally biased region" description="Gly residues" evidence="1">
    <location>
        <begin position="78"/>
        <end position="88"/>
    </location>
</feature>
<dbReference type="InterPro" id="IPR025326">
    <property type="entry name" value="DUF4232"/>
</dbReference>
<feature type="signal peptide" evidence="2">
    <location>
        <begin position="1"/>
        <end position="17"/>
    </location>
</feature>
<evidence type="ECO:0000256" key="2">
    <source>
        <dbReference type="SAM" id="SignalP"/>
    </source>
</evidence>
<sequence>MAAAVAVAVGLAGLVPACGDADGAGAPRGAATVASPNGAASSPASSRPGAPATDPVRPSDPPPATRPSAGATDVAAGGPTGGAKGPTGGARPCALEQLTIRLDAGTSAKFEESAPLILTNTSARPCTLAGLPGLRLGGPAGAMPTSVLPQPGATATVLLNPGDKASYRLVWNKYENQGDVCPPFPSSIIVTPPGAQPQTLPWIAGVDGSVCGGTIKVYPITEGGA</sequence>
<feature type="domain" description="DUF4232" evidence="3">
    <location>
        <begin position="93"/>
        <end position="219"/>
    </location>
</feature>
<keyword evidence="2" id="KW-0732">Signal</keyword>
<evidence type="ECO:0000259" key="3">
    <source>
        <dbReference type="Pfam" id="PF14016"/>
    </source>
</evidence>
<accession>A0ABP9RRK7</accession>
<evidence type="ECO:0000256" key="1">
    <source>
        <dbReference type="SAM" id="MobiDB-lite"/>
    </source>
</evidence>
<name>A0ABP9RRK7_9ACTN</name>
<organism evidence="4 5">
    <name type="scientific">Rugosimonospora acidiphila</name>
    <dbReference type="NCBI Taxonomy" id="556531"/>
    <lineage>
        <taxon>Bacteria</taxon>
        <taxon>Bacillati</taxon>
        <taxon>Actinomycetota</taxon>
        <taxon>Actinomycetes</taxon>
        <taxon>Micromonosporales</taxon>
        <taxon>Micromonosporaceae</taxon>
        <taxon>Rugosimonospora</taxon>
    </lineage>
</organism>
<comment type="caution">
    <text evidence="4">The sequence shown here is derived from an EMBL/GenBank/DDBJ whole genome shotgun (WGS) entry which is preliminary data.</text>
</comment>
<feature type="chain" id="PRO_5046613889" description="DUF4232 domain-containing protein" evidence="2">
    <location>
        <begin position="18"/>
        <end position="225"/>
    </location>
</feature>
<reference evidence="5" key="1">
    <citation type="journal article" date="2019" name="Int. J. Syst. Evol. Microbiol.">
        <title>The Global Catalogue of Microorganisms (GCM) 10K type strain sequencing project: providing services to taxonomists for standard genome sequencing and annotation.</title>
        <authorList>
            <consortium name="The Broad Institute Genomics Platform"/>
            <consortium name="The Broad Institute Genome Sequencing Center for Infectious Disease"/>
            <person name="Wu L."/>
            <person name="Ma J."/>
        </authorList>
    </citation>
    <scope>NUCLEOTIDE SEQUENCE [LARGE SCALE GENOMIC DNA]</scope>
    <source>
        <strain evidence="5">JCM 18304</strain>
    </source>
</reference>
<evidence type="ECO:0000313" key="5">
    <source>
        <dbReference type="Proteomes" id="UP001501570"/>
    </source>
</evidence>
<dbReference type="Proteomes" id="UP001501570">
    <property type="component" value="Unassembled WGS sequence"/>
</dbReference>
<evidence type="ECO:0000313" key="4">
    <source>
        <dbReference type="EMBL" id="GAA5184433.1"/>
    </source>
</evidence>